<evidence type="ECO:0000313" key="6">
    <source>
        <dbReference type="EMBL" id="OAH13578.1"/>
    </source>
</evidence>
<dbReference type="PATRIC" id="fig|1716141.3.peg.3086"/>
<organism evidence="6 7">
    <name type="scientific">Streptomyces jeddahensis</name>
    <dbReference type="NCBI Taxonomy" id="1716141"/>
    <lineage>
        <taxon>Bacteria</taxon>
        <taxon>Bacillati</taxon>
        <taxon>Actinomycetota</taxon>
        <taxon>Actinomycetes</taxon>
        <taxon>Kitasatosporales</taxon>
        <taxon>Streptomycetaceae</taxon>
        <taxon>Streptomyces</taxon>
    </lineage>
</organism>
<feature type="region of interest" description="Disordered" evidence="4">
    <location>
        <begin position="239"/>
        <end position="319"/>
    </location>
</feature>
<dbReference type="InterPro" id="IPR028082">
    <property type="entry name" value="Peripla_BP_I"/>
</dbReference>
<dbReference type="PROSITE" id="PS51000">
    <property type="entry name" value="HTH_DEOR_2"/>
    <property type="match status" value="1"/>
</dbReference>
<dbReference type="PANTHER" id="PTHR30146:SF155">
    <property type="entry name" value="ALANINE RACEMASE"/>
    <property type="match status" value="1"/>
</dbReference>
<dbReference type="InterPro" id="IPR018356">
    <property type="entry name" value="Tscrpt_reg_HTH_DeoR_CS"/>
</dbReference>
<dbReference type="InterPro" id="IPR046335">
    <property type="entry name" value="LacI/GalR-like_sensor"/>
</dbReference>
<dbReference type="RefSeq" id="WP_078067166.1">
    <property type="nucleotide sequence ID" value="NZ_LOHS01000075.1"/>
</dbReference>
<feature type="region of interest" description="Disordered" evidence="4">
    <location>
        <begin position="56"/>
        <end position="77"/>
    </location>
</feature>
<dbReference type="InterPro" id="IPR036390">
    <property type="entry name" value="WH_DNA-bd_sf"/>
</dbReference>
<dbReference type="STRING" id="1716141.STSP_29320"/>
<dbReference type="GO" id="GO:0000976">
    <property type="term" value="F:transcription cis-regulatory region binding"/>
    <property type="evidence" value="ECO:0007669"/>
    <property type="project" value="TreeGrafter"/>
</dbReference>
<dbReference type="Proteomes" id="UP000077381">
    <property type="component" value="Unassembled WGS sequence"/>
</dbReference>
<keyword evidence="2" id="KW-0238">DNA-binding</keyword>
<dbReference type="SUPFAM" id="SSF46785">
    <property type="entry name" value="Winged helix' DNA-binding domain"/>
    <property type="match status" value="1"/>
</dbReference>
<proteinExistence type="predicted"/>
<feature type="compositionally biased region" description="Low complexity" evidence="4">
    <location>
        <begin position="306"/>
        <end position="315"/>
    </location>
</feature>
<dbReference type="InterPro" id="IPR001034">
    <property type="entry name" value="DeoR_HTH"/>
</dbReference>
<reference evidence="6 7" key="1">
    <citation type="submission" date="2015-12" db="EMBL/GenBank/DDBJ databases">
        <title>Genome sequence of Streptomyces sp. G25.</title>
        <authorList>
            <person name="Poehlein A."/>
            <person name="Roettig A."/>
            <person name="Hiessl S."/>
            <person name="Hauschild P."/>
            <person name="Schauer J."/>
            <person name="Madkour M.H."/>
            <person name="Al-Ansari A.M."/>
            <person name="Almakishah N.H."/>
            <person name="Steinbuechel A."/>
            <person name="Daniel R."/>
        </authorList>
    </citation>
    <scope>NUCLEOTIDE SEQUENCE [LARGE SCALE GENOMIC DNA]</scope>
    <source>
        <strain evidence="7">G25(2015)</strain>
    </source>
</reference>
<evidence type="ECO:0000256" key="4">
    <source>
        <dbReference type="SAM" id="MobiDB-lite"/>
    </source>
</evidence>
<evidence type="ECO:0000256" key="2">
    <source>
        <dbReference type="ARBA" id="ARBA00023125"/>
    </source>
</evidence>
<dbReference type="AlphaFoldDB" id="A0A177HTX9"/>
<feature type="compositionally biased region" description="Low complexity" evidence="4">
    <location>
        <begin position="253"/>
        <end position="297"/>
    </location>
</feature>
<dbReference type="Pfam" id="PF13377">
    <property type="entry name" value="Peripla_BP_3"/>
    <property type="match status" value="1"/>
</dbReference>
<comment type="caution">
    <text evidence="6">The sequence shown here is derived from an EMBL/GenBank/DDBJ whole genome shotgun (WGS) entry which is preliminary data.</text>
</comment>
<keyword evidence="7" id="KW-1185">Reference proteome</keyword>
<dbReference type="InterPro" id="IPR036388">
    <property type="entry name" value="WH-like_DNA-bd_sf"/>
</dbReference>
<name>A0A177HTX9_9ACTN</name>
<dbReference type="EMBL" id="LOHS01000075">
    <property type="protein sequence ID" value="OAH13578.1"/>
    <property type="molecule type" value="Genomic_DNA"/>
</dbReference>
<dbReference type="Gene3D" id="3.40.50.2300">
    <property type="match status" value="3"/>
</dbReference>
<dbReference type="PANTHER" id="PTHR30146">
    <property type="entry name" value="LACI-RELATED TRANSCRIPTIONAL REPRESSOR"/>
    <property type="match status" value="1"/>
</dbReference>
<dbReference type="Pfam" id="PF08220">
    <property type="entry name" value="HTH_DeoR"/>
    <property type="match status" value="1"/>
</dbReference>
<dbReference type="PRINTS" id="PR00037">
    <property type="entry name" value="HTHLACR"/>
</dbReference>
<evidence type="ECO:0000259" key="5">
    <source>
        <dbReference type="PROSITE" id="PS51000"/>
    </source>
</evidence>
<dbReference type="GO" id="GO:0003700">
    <property type="term" value="F:DNA-binding transcription factor activity"/>
    <property type="evidence" value="ECO:0007669"/>
    <property type="project" value="InterPro"/>
</dbReference>
<keyword evidence="3" id="KW-0804">Transcription</keyword>
<evidence type="ECO:0000256" key="1">
    <source>
        <dbReference type="ARBA" id="ARBA00023015"/>
    </source>
</evidence>
<evidence type="ECO:0000256" key="3">
    <source>
        <dbReference type="ARBA" id="ARBA00023163"/>
    </source>
</evidence>
<accession>A0A177HTX9</accession>
<gene>
    <name evidence="6" type="primary">cytR_3</name>
    <name evidence="6" type="ORF">STSP_29320</name>
</gene>
<dbReference type="SUPFAM" id="SSF53822">
    <property type="entry name" value="Periplasmic binding protein-like I"/>
    <property type="match status" value="2"/>
</dbReference>
<keyword evidence="1" id="KW-0805">Transcription regulation</keyword>
<sequence length="439" mass="45300">MREPVELRRQRILAVVQSRGAARVTDLAAELDVSVITIRRDVEELARAGKLRRGHGVARSVAPVEESPAPDEPPADGDTVALVVPERHSYLFETLHGARPVLEKAGLRIALHIAPQVPGAERPLVERALAGGARGLLIAPRWRSAAAEEADHGWLSEVGVPTVLMERRPRPGSALHALDSVCSDHWYGVHLAVDHLVSLGHRRIMLAARNDSPTARAVRAAFADIAAGRPEIEDWAITLSSPDAVPRPGGRGRSAAAGAPASSSRGATSADGGTAPSSGPSGGAPADGAPAWGEGAHAPGGGGTGPSRDSGTPPGEATASAAGDIHVDLAALLRERRATAAVLHGDVDALMLVQHLTDSGVKVPQDCSVVAYDDVVAAFGSTPLTAVAPPKAAIGRAAAELLLYRLAGPHGAGSEPVRRIELLPELKVRGSALPIPVLE</sequence>
<dbReference type="SMART" id="SM00420">
    <property type="entry name" value="HTH_DEOR"/>
    <property type="match status" value="1"/>
</dbReference>
<dbReference type="PROSITE" id="PS00894">
    <property type="entry name" value="HTH_DEOR_1"/>
    <property type="match status" value="1"/>
</dbReference>
<feature type="domain" description="HTH deoR-type" evidence="5">
    <location>
        <begin position="5"/>
        <end position="60"/>
    </location>
</feature>
<evidence type="ECO:0000313" key="7">
    <source>
        <dbReference type="Proteomes" id="UP000077381"/>
    </source>
</evidence>
<protein>
    <submittedName>
        <fullName evidence="6">HTH-type transcriptional repressor CytR</fullName>
    </submittedName>
</protein>
<dbReference type="Gene3D" id="1.10.10.10">
    <property type="entry name" value="Winged helix-like DNA-binding domain superfamily/Winged helix DNA-binding domain"/>
    <property type="match status" value="1"/>
</dbReference>